<accession>A0A2P2N1D4</accession>
<dbReference type="AlphaFoldDB" id="A0A2P2N1D4"/>
<keyword evidence="1" id="KW-0812">Transmembrane</keyword>
<evidence type="ECO:0000256" key="1">
    <source>
        <dbReference type="SAM" id="Phobius"/>
    </source>
</evidence>
<sequence length="86" mass="9776">MTIFPDFSRAHQKKSAMTKAAKRPVQDNKKTCFLETCLLLLLCPNAAIFFLFSFSIQIQETRKNPLLWGNGKTAGENCRVLRPEDS</sequence>
<organism evidence="2">
    <name type="scientific">Rhizophora mucronata</name>
    <name type="common">Asiatic mangrove</name>
    <dbReference type="NCBI Taxonomy" id="61149"/>
    <lineage>
        <taxon>Eukaryota</taxon>
        <taxon>Viridiplantae</taxon>
        <taxon>Streptophyta</taxon>
        <taxon>Embryophyta</taxon>
        <taxon>Tracheophyta</taxon>
        <taxon>Spermatophyta</taxon>
        <taxon>Magnoliopsida</taxon>
        <taxon>eudicotyledons</taxon>
        <taxon>Gunneridae</taxon>
        <taxon>Pentapetalae</taxon>
        <taxon>rosids</taxon>
        <taxon>fabids</taxon>
        <taxon>Malpighiales</taxon>
        <taxon>Rhizophoraceae</taxon>
        <taxon>Rhizophora</taxon>
    </lineage>
</organism>
<proteinExistence type="predicted"/>
<reference evidence="2" key="1">
    <citation type="submission" date="2018-02" db="EMBL/GenBank/DDBJ databases">
        <title>Rhizophora mucronata_Transcriptome.</title>
        <authorList>
            <person name="Meera S.P."/>
            <person name="Sreeshan A."/>
            <person name="Augustine A."/>
        </authorList>
    </citation>
    <scope>NUCLEOTIDE SEQUENCE</scope>
    <source>
        <tissue evidence="2">Leaf</tissue>
    </source>
</reference>
<keyword evidence="1" id="KW-1133">Transmembrane helix</keyword>
<name>A0A2P2N1D4_RHIMU</name>
<feature type="transmembrane region" description="Helical" evidence="1">
    <location>
        <begin position="32"/>
        <end position="54"/>
    </location>
</feature>
<protein>
    <submittedName>
        <fullName evidence="2">Uncharacterized protein</fullName>
    </submittedName>
</protein>
<evidence type="ECO:0000313" key="2">
    <source>
        <dbReference type="EMBL" id="MBX36292.1"/>
    </source>
</evidence>
<dbReference type="EMBL" id="GGEC01055808">
    <property type="protein sequence ID" value="MBX36292.1"/>
    <property type="molecule type" value="Transcribed_RNA"/>
</dbReference>
<keyword evidence="1" id="KW-0472">Membrane</keyword>